<feature type="region of interest" description="Disordered" evidence="3">
    <location>
        <begin position="148"/>
        <end position="184"/>
    </location>
</feature>
<reference evidence="4 5" key="1">
    <citation type="journal article" date="2013" name="Genome Announc.">
        <title>Genome Sequence of Campylobacter showae UNSWCD, Isolated from a Patient with Crohn's Disease.</title>
        <authorList>
            <person name="Tay A.P."/>
            <person name="Kaakoush N.O."/>
            <person name="Deshpande N.P."/>
            <person name="Chen Z."/>
            <person name="Mitchell H."/>
            <person name="Wilkins M.R."/>
        </authorList>
    </citation>
    <scope>NUCLEOTIDE SEQUENCE [LARGE SCALE GENOMIC DNA]</scope>
    <source>
        <strain evidence="4 5">CSUNSWCD</strain>
    </source>
</reference>
<dbReference type="Pfam" id="PF13432">
    <property type="entry name" value="TPR_16"/>
    <property type="match status" value="1"/>
</dbReference>
<evidence type="ECO:0000256" key="3">
    <source>
        <dbReference type="SAM" id="MobiDB-lite"/>
    </source>
</evidence>
<feature type="compositionally biased region" description="Polar residues" evidence="3">
    <location>
        <begin position="164"/>
        <end position="176"/>
    </location>
</feature>
<sequence>MANLKTLVALFVGATLSYSAPNEISVFDAGNLDSSSPYGLTDNEKTFLKNKQNVENLSRNMGDVESNLNTIQERLEGLQSVLDGLNSRISRIEKRLSDLEGNDGNSTAKSDFDELKKYVEESRKIQEANNAKITKALKDMGALIDKSNAAPATTKKNDEDKPVASSSPAAFESQTPKVDFTKQKNQDVASEAKKLFDAGKLDDAKARYEYLLSKDHKPAMANFYLGEIAYQQKAYNNAIKYYQQSIQLYDKAEYTPKLLYHTAISFDKIKDTASANKFYKALKLGYPDSKEAKAAPTRN</sequence>
<dbReference type="Gene3D" id="1.20.5.1070">
    <property type="entry name" value="Head and neck region of the ectodomain of NDV fusion glycoprotein"/>
    <property type="match status" value="1"/>
</dbReference>
<proteinExistence type="predicted"/>
<dbReference type="OrthoDB" id="5338882at2"/>
<dbReference type="InterPro" id="IPR011990">
    <property type="entry name" value="TPR-like_helical_dom_sf"/>
</dbReference>
<dbReference type="InterPro" id="IPR019734">
    <property type="entry name" value="TPR_rpt"/>
</dbReference>
<keyword evidence="2" id="KW-0175">Coiled coil</keyword>
<accession>M5IR83</accession>
<feature type="repeat" description="TPR" evidence="1">
    <location>
        <begin position="219"/>
        <end position="252"/>
    </location>
</feature>
<keyword evidence="1" id="KW-0802">TPR repeat</keyword>
<evidence type="ECO:0000313" key="4">
    <source>
        <dbReference type="EMBL" id="EKU11008.1"/>
    </source>
</evidence>
<protein>
    <submittedName>
        <fullName evidence="4">TPR repeat containing exported protein</fullName>
    </submittedName>
</protein>
<dbReference type="STRING" id="1244083.CSUNSWCD_2131"/>
<name>M5IR83_9BACT</name>
<evidence type="ECO:0000256" key="1">
    <source>
        <dbReference type="PROSITE-ProRule" id="PRU00339"/>
    </source>
</evidence>
<dbReference type="EMBL" id="AMZQ01000008">
    <property type="protein sequence ID" value="EKU11008.1"/>
    <property type="molecule type" value="Genomic_DNA"/>
</dbReference>
<evidence type="ECO:0000256" key="2">
    <source>
        <dbReference type="SAM" id="Coils"/>
    </source>
</evidence>
<feature type="coiled-coil region" evidence="2">
    <location>
        <begin position="54"/>
        <end position="102"/>
    </location>
</feature>
<dbReference type="AlphaFoldDB" id="M5IR83"/>
<dbReference type="Proteomes" id="UP000011939">
    <property type="component" value="Unassembled WGS sequence"/>
</dbReference>
<organism evidence="4 5">
    <name type="scientific">Campylobacter showae CSUNSWCD</name>
    <dbReference type="NCBI Taxonomy" id="1244083"/>
    <lineage>
        <taxon>Bacteria</taxon>
        <taxon>Pseudomonadati</taxon>
        <taxon>Campylobacterota</taxon>
        <taxon>Epsilonproteobacteria</taxon>
        <taxon>Campylobacterales</taxon>
        <taxon>Campylobacteraceae</taxon>
        <taxon>Campylobacter</taxon>
    </lineage>
</organism>
<dbReference type="Gene3D" id="1.25.40.10">
    <property type="entry name" value="Tetratricopeptide repeat domain"/>
    <property type="match status" value="1"/>
</dbReference>
<dbReference type="eggNOG" id="COG1729">
    <property type="taxonomic scope" value="Bacteria"/>
</dbReference>
<dbReference type="PROSITE" id="PS50005">
    <property type="entry name" value="TPR"/>
    <property type="match status" value="1"/>
</dbReference>
<dbReference type="SUPFAM" id="SSF48452">
    <property type="entry name" value="TPR-like"/>
    <property type="match status" value="1"/>
</dbReference>
<evidence type="ECO:0000313" key="5">
    <source>
        <dbReference type="Proteomes" id="UP000011939"/>
    </source>
</evidence>
<comment type="caution">
    <text evidence="4">The sequence shown here is derived from an EMBL/GenBank/DDBJ whole genome shotgun (WGS) entry which is preliminary data.</text>
</comment>
<dbReference type="PATRIC" id="fig|1244083.3.peg.1374"/>
<gene>
    <name evidence="4" type="ORF">CSUNSWCD_2131</name>
</gene>